<reference evidence="3 4" key="1">
    <citation type="submission" date="2017-10" db="EMBL/GenBank/DDBJ databases">
        <title>Draft genome sequence of cellulolytic Actinomyces sp CtC72 isolated from cattle rumen fluid.</title>
        <authorList>
            <person name="Joshi A.J."/>
            <person name="Vasudevan G."/>
            <person name="Lanjekar V.B."/>
            <person name="Hivarkar S."/>
            <person name="Engineer A."/>
            <person name="Pore S.D."/>
            <person name="Dhakephalkar P.K."/>
            <person name="Dagar S."/>
        </authorList>
    </citation>
    <scope>NUCLEOTIDE SEQUENCE [LARGE SCALE GENOMIC DNA]</scope>
    <source>
        <strain evidence="4">CtC72</strain>
    </source>
</reference>
<name>A0ABX4MEB5_9ACTO</name>
<feature type="compositionally biased region" description="Polar residues" evidence="1">
    <location>
        <begin position="1"/>
        <end position="12"/>
    </location>
</feature>
<evidence type="ECO:0000256" key="1">
    <source>
        <dbReference type="SAM" id="MobiDB-lite"/>
    </source>
</evidence>
<organism evidence="3 4">
    <name type="scientific">Actinomyces ruminis</name>
    <dbReference type="NCBI Taxonomy" id="1937003"/>
    <lineage>
        <taxon>Bacteria</taxon>
        <taxon>Bacillati</taxon>
        <taxon>Actinomycetota</taxon>
        <taxon>Actinomycetes</taxon>
        <taxon>Actinomycetales</taxon>
        <taxon>Actinomycetaceae</taxon>
        <taxon>Actinomyces</taxon>
    </lineage>
</organism>
<feature type="transmembrane region" description="Helical" evidence="2">
    <location>
        <begin position="122"/>
        <end position="143"/>
    </location>
</feature>
<keyword evidence="2" id="KW-0472">Membrane</keyword>
<feature type="transmembrane region" description="Helical" evidence="2">
    <location>
        <begin position="185"/>
        <end position="207"/>
    </location>
</feature>
<evidence type="ECO:0000256" key="2">
    <source>
        <dbReference type="SAM" id="Phobius"/>
    </source>
</evidence>
<feature type="compositionally biased region" description="Low complexity" evidence="1">
    <location>
        <begin position="60"/>
        <end position="78"/>
    </location>
</feature>
<dbReference type="RefSeq" id="WP_086615255.1">
    <property type="nucleotide sequence ID" value="NZ_MTPX02000046.1"/>
</dbReference>
<dbReference type="EMBL" id="MTPX02000046">
    <property type="protein sequence ID" value="PHP52417.1"/>
    <property type="molecule type" value="Genomic_DNA"/>
</dbReference>
<protein>
    <recommendedName>
        <fullName evidence="5">Membrane domain of glycerophosphoryl diester phosphodiesterase</fullName>
    </recommendedName>
</protein>
<keyword evidence="2" id="KW-0812">Transmembrane</keyword>
<sequence length="306" mass="31502">MSSDNTGWQSPSGDGPTDGSPVDAGKTPGSAPLPRYGAYGPEPEQPADGRPGPAGPGYGPAPQYGQFGQYSQYGQPTGGPYSAGPGGFFAAPKPGIIPLRPLSITEIIGGAFESLRANPRAMFLPALLVMGAAGLLSALQAFITRRSLVSLSSTAYYDDYDPTVSQLDAFNNTLSLLGGTLTTSLVDGLITLLATAVLTGLLIVTVSRSVLGRIATPADVWERTRPRIWALIGQSVLVNLITALVAVLVIVGVGLILGSVFFTTLNSDGSGDSQVLLVMLLGFLLLVGASSPRPSSGCGCRWPGPR</sequence>
<feature type="transmembrane region" description="Helical" evidence="2">
    <location>
        <begin position="273"/>
        <end position="291"/>
    </location>
</feature>
<evidence type="ECO:0000313" key="4">
    <source>
        <dbReference type="Proteomes" id="UP000194577"/>
    </source>
</evidence>
<comment type="caution">
    <text evidence="3">The sequence shown here is derived from an EMBL/GenBank/DDBJ whole genome shotgun (WGS) entry which is preliminary data.</text>
</comment>
<feature type="region of interest" description="Disordered" evidence="1">
    <location>
        <begin position="1"/>
        <end position="78"/>
    </location>
</feature>
<proteinExistence type="predicted"/>
<evidence type="ECO:0008006" key="5">
    <source>
        <dbReference type="Google" id="ProtNLM"/>
    </source>
</evidence>
<keyword evidence="4" id="KW-1185">Reference proteome</keyword>
<dbReference type="Proteomes" id="UP000194577">
    <property type="component" value="Unassembled WGS sequence"/>
</dbReference>
<keyword evidence="2" id="KW-1133">Transmembrane helix</keyword>
<gene>
    <name evidence="3" type="ORF">BW737_009705</name>
</gene>
<feature type="transmembrane region" description="Helical" evidence="2">
    <location>
        <begin position="228"/>
        <end position="261"/>
    </location>
</feature>
<accession>A0ABX4MEB5</accession>
<evidence type="ECO:0000313" key="3">
    <source>
        <dbReference type="EMBL" id="PHP52417.1"/>
    </source>
</evidence>